<dbReference type="EMBL" id="JABCRE010000003">
    <property type="protein sequence ID" value="NMW32395.1"/>
    <property type="molecule type" value="Genomic_DNA"/>
</dbReference>
<dbReference type="AlphaFoldDB" id="A0A848QQJ2"/>
<comment type="caution">
    <text evidence="2">The sequence shown here is derived from an EMBL/GenBank/DDBJ whole genome shotgun (WGS) entry which is preliminary data.</text>
</comment>
<proteinExistence type="predicted"/>
<feature type="signal peptide" evidence="1">
    <location>
        <begin position="1"/>
        <end position="24"/>
    </location>
</feature>
<sequence length="140" mass="15716">MKKLIRNWVVMGAMSAMAVSPAIAEDQAEQEISPGEAELAELLEGRVAGEPVRCLRESQHRGVRIIDDTAMVFRSGRTVYVNRTNTPQFLDEFDLPVFRKFGTALCERDQVEMRNRLANGSFPGPIILLGEFVPYTKEES</sequence>
<name>A0A848QQJ2_9SPHN</name>
<evidence type="ECO:0000313" key="2">
    <source>
        <dbReference type="EMBL" id="NMW32395.1"/>
    </source>
</evidence>
<dbReference type="Proteomes" id="UP000561181">
    <property type="component" value="Unassembled WGS sequence"/>
</dbReference>
<gene>
    <name evidence="2" type="ORF">HKD42_10015</name>
</gene>
<accession>A0A848QQJ2</accession>
<organism evidence="2 3">
    <name type="scientific">Pontixanthobacter rizhaonensis</name>
    <dbReference type="NCBI Taxonomy" id="2730337"/>
    <lineage>
        <taxon>Bacteria</taxon>
        <taxon>Pseudomonadati</taxon>
        <taxon>Pseudomonadota</taxon>
        <taxon>Alphaproteobacteria</taxon>
        <taxon>Sphingomonadales</taxon>
        <taxon>Erythrobacteraceae</taxon>
        <taxon>Pontixanthobacter</taxon>
    </lineage>
</organism>
<protein>
    <submittedName>
        <fullName evidence="2">Uncharacterized protein</fullName>
    </submittedName>
</protein>
<dbReference type="RefSeq" id="WP_170012966.1">
    <property type="nucleotide sequence ID" value="NZ_JABCRE010000003.1"/>
</dbReference>
<evidence type="ECO:0000256" key="1">
    <source>
        <dbReference type="SAM" id="SignalP"/>
    </source>
</evidence>
<keyword evidence="1" id="KW-0732">Signal</keyword>
<feature type="chain" id="PRO_5032529189" evidence="1">
    <location>
        <begin position="25"/>
        <end position="140"/>
    </location>
</feature>
<keyword evidence="3" id="KW-1185">Reference proteome</keyword>
<reference evidence="2 3" key="1">
    <citation type="submission" date="2020-04" db="EMBL/GenBank/DDBJ databases">
        <authorList>
            <person name="Liu A."/>
        </authorList>
    </citation>
    <scope>NUCLEOTIDE SEQUENCE [LARGE SCALE GENOMIC DNA]</scope>
    <source>
        <strain evidence="2 3">RZ02</strain>
    </source>
</reference>
<evidence type="ECO:0000313" key="3">
    <source>
        <dbReference type="Proteomes" id="UP000561181"/>
    </source>
</evidence>